<dbReference type="NCBIfam" id="TIGR00738">
    <property type="entry name" value="rrf2_super"/>
    <property type="match status" value="1"/>
</dbReference>
<evidence type="ECO:0000313" key="2">
    <source>
        <dbReference type="Proteomes" id="UP000557872"/>
    </source>
</evidence>
<dbReference type="InterPro" id="IPR036390">
    <property type="entry name" value="WH_DNA-bd_sf"/>
</dbReference>
<dbReference type="InterPro" id="IPR036388">
    <property type="entry name" value="WH-like_DNA-bd_sf"/>
</dbReference>
<dbReference type="Gene3D" id="1.10.10.10">
    <property type="entry name" value="Winged helix-like DNA-binding domain superfamily/Winged helix DNA-binding domain"/>
    <property type="match status" value="1"/>
</dbReference>
<dbReference type="PROSITE" id="PS51197">
    <property type="entry name" value="HTH_RRF2_2"/>
    <property type="match status" value="1"/>
</dbReference>
<accession>A0A851GD83</accession>
<name>A0A851GD83_9BACT</name>
<dbReference type="Proteomes" id="UP000557872">
    <property type="component" value="Unassembled WGS sequence"/>
</dbReference>
<dbReference type="GO" id="GO:0005829">
    <property type="term" value="C:cytosol"/>
    <property type="evidence" value="ECO:0007669"/>
    <property type="project" value="TreeGrafter"/>
</dbReference>
<protein>
    <submittedName>
        <fullName evidence="1">Rrf2 family transcriptional regulator</fullName>
    </submittedName>
</protein>
<proteinExistence type="predicted"/>
<dbReference type="SUPFAM" id="SSF46785">
    <property type="entry name" value="Winged helix' DNA-binding domain"/>
    <property type="match status" value="1"/>
</dbReference>
<dbReference type="PANTHER" id="PTHR33221:SF9">
    <property type="entry name" value="RRF2 FAMILY PROTEIN"/>
    <property type="match status" value="1"/>
</dbReference>
<dbReference type="EMBL" id="JACBAZ010000003">
    <property type="protein sequence ID" value="NWK55718.1"/>
    <property type="molecule type" value="Genomic_DNA"/>
</dbReference>
<dbReference type="AlphaFoldDB" id="A0A851GD83"/>
<sequence>MQIGKTAQNAIAVMSYLAECYRDDQGLVSSQNVANARILSKPLAAKILTTLSQAGYVRGSTGPGGGYALAKKPEDIRFIDVVHCFEVKNQIMQCPFGHGWCGNHDPCPMHDEIERMTEEMQHFLESNHFGAFVESGSSSKRPDPQES</sequence>
<keyword evidence="2" id="KW-1185">Reference proteome</keyword>
<reference evidence="1 2" key="1">
    <citation type="submission" date="2020-07" db="EMBL/GenBank/DDBJ databases">
        <title>Roseicoccus Jingziensis gen. nov., sp. nov., isolated from coastal seawater.</title>
        <authorList>
            <person name="Feng X."/>
        </authorList>
    </citation>
    <scope>NUCLEOTIDE SEQUENCE [LARGE SCALE GENOMIC DNA]</scope>
    <source>
        <strain evidence="1 2">N1E253</strain>
    </source>
</reference>
<organism evidence="1 2">
    <name type="scientific">Oceaniferula marina</name>
    <dbReference type="NCBI Taxonomy" id="2748318"/>
    <lineage>
        <taxon>Bacteria</taxon>
        <taxon>Pseudomonadati</taxon>
        <taxon>Verrucomicrobiota</taxon>
        <taxon>Verrucomicrobiia</taxon>
        <taxon>Verrucomicrobiales</taxon>
        <taxon>Verrucomicrobiaceae</taxon>
        <taxon>Oceaniferula</taxon>
    </lineage>
</organism>
<dbReference type="RefSeq" id="WP_178932263.1">
    <property type="nucleotide sequence ID" value="NZ_JACBAZ010000003.1"/>
</dbReference>
<dbReference type="PANTHER" id="PTHR33221">
    <property type="entry name" value="WINGED HELIX-TURN-HELIX TRANSCRIPTIONAL REGULATOR, RRF2 FAMILY"/>
    <property type="match status" value="1"/>
</dbReference>
<dbReference type="Pfam" id="PF02082">
    <property type="entry name" value="Rrf2"/>
    <property type="match status" value="1"/>
</dbReference>
<dbReference type="InterPro" id="IPR000944">
    <property type="entry name" value="Tscrpt_reg_Rrf2"/>
</dbReference>
<dbReference type="GO" id="GO:0003700">
    <property type="term" value="F:DNA-binding transcription factor activity"/>
    <property type="evidence" value="ECO:0007669"/>
    <property type="project" value="TreeGrafter"/>
</dbReference>
<evidence type="ECO:0000313" key="1">
    <source>
        <dbReference type="EMBL" id="NWK55718.1"/>
    </source>
</evidence>
<comment type="caution">
    <text evidence="1">The sequence shown here is derived from an EMBL/GenBank/DDBJ whole genome shotgun (WGS) entry which is preliminary data.</text>
</comment>
<gene>
    <name evidence="1" type="ORF">HW115_08860</name>
</gene>